<accession>A0ABR9T8B9</accession>
<proteinExistence type="predicted"/>
<organism evidence="2 3">
    <name type="scientific">Sphingobacterium pedocola</name>
    <dbReference type="NCBI Taxonomy" id="2082722"/>
    <lineage>
        <taxon>Bacteria</taxon>
        <taxon>Pseudomonadati</taxon>
        <taxon>Bacteroidota</taxon>
        <taxon>Sphingobacteriia</taxon>
        <taxon>Sphingobacteriales</taxon>
        <taxon>Sphingobacteriaceae</taxon>
        <taxon>Sphingobacterium</taxon>
    </lineage>
</organism>
<name>A0ABR9T8B9_9SPHI</name>
<sequence length="396" mass="40928">MKILLRFSGILVLLFVFVGITNCTKEGVVGPQGIEGLDGSTIYSGTTAPASDLGTPGDYYYRVTTSDFYGPKLTEGWGNPTNLRGAVGADGQPGNPGPTGPSGADGTKIWSGTAVPAASAGALGDFYFQTGTANFYGPKTGTGWGTPVNLKGAVGPKGENGSTIISGAAVPAAGLGALGDYYFRALTGDFYGPKTNAGWGNPTSLKGATGATGAAGATVLSGTAAPALALGRTGDFYVNTSNANFYGPKTATSWGTPLNLRGPAGPQGPPGKDGEPGTANVIYSDWYLADEYIQAGYGISAPRLTEDIINRGQILVYRRFLSKTTEFVEQISGESSNAYIYFMAQTGNIFIYSSGTLVIDGHHAFRYVLIPGSIAASAKINLRDFNQVKAAFHIPD</sequence>
<protein>
    <recommendedName>
        <fullName evidence="4">Collagen-like protein</fullName>
    </recommendedName>
</protein>
<reference evidence="2 3" key="1">
    <citation type="submission" date="2018-02" db="EMBL/GenBank/DDBJ databases">
        <title>Sphingobacterium KA21.</title>
        <authorList>
            <person name="Vasarhelyi B.M."/>
            <person name="Deshmukh S."/>
            <person name="Balint B."/>
            <person name="Kukolya J."/>
        </authorList>
    </citation>
    <scope>NUCLEOTIDE SEQUENCE [LARGE SCALE GENOMIC DNA]</scope>
    <source>
        <strain evidence="2 3">Ka21</strain>
    </source>
</reference>
<dbReference type="EMBL" id="PSKQ01000018">
    <property type="protein sequence ID" value="MBE8720877.1"/>
    <property type="molecule type" value="Genomic_DNA"/>
</dbReference>
<gene>
    <name evidence="2" type="ORF">C4F40_09100</name>
</gene>
<evidence type="ECO:0008006" key="4">
    <source>
        <dbReference type="Google" id="ProtNLM"/>
    </source>
</evidence>
<evidence type="ECO:0000256" key="1">
    <source>
        <dbReference type="SAM" id="MobiDB-lite"/>
    </source>
</evidence>
<feature type="region of interest" description="Disordered" evidence="1">
    <location>
        <begin position="86"/>
        <end position="106"/>
    </location>
</feature>
<dbReference type="RefSeq" id="WP_196940691.1">
    <property type="nucleotide sequence ID" value="NZ_MU158691.1"/>
</dbReference>
<evidence type="ECO:0000313" key="2">
    <source>
        <dbReference type="EMBL" id="MBE8720877.1"/>
    </source>
</evidence>
<evidence type="ECO:0000313" key="3">
    <source>
        <dbReference type="Proteomes" id="UP000618319"/>
    </source>
</evidence>
<dbReference type="Proteomes" id="UP000618319">
    <property type="component" value="Unassembled WGS sequence"/>
</dbReference>
<keyword evidence="3" id="KW-1185">Reference proteome</keyword>
<comment type="caution">
    <text evidence="2">The sequence shown here is derived from an EMBL/GenBank/DDBJ whole genome shotgun (WGS) entry which is preliminary data.</text>
</comment>